<evidence type="ECO:0000259" key="1">
    <source>
        <dbReference type="Pfam" id="PF03407"/>
    </source>
</evidence>
<protein>
    <recommendedName>
        <fullName evidence="1">Nucleotide-diphospho-sugar transferase domain-containing protein</fullName>
    </recommendedName>
</protein>
<reference evidence="2 3" key="1">
    <citation type="journal article" date="2013" name="BMC Genomics">
        <title>The miniature genome of a carnivorous plant Genlisea aurea contains a low number of genes and short non-coding sequences.</title>
        <authorList>
            <person name="Leushkin E.V."/>
            <person name="Sutormin R.A."/>
            <person name="Nabieva E.R."/>
            <person name="Penin A.A."/>
            <person name="Kondrashov A.S."/>
            <person name="Logacheva M.D."/>
        </authorList>
    </citation>
    <scope>NUCLEOTIDE SEQUENCE [LARGE SCALE GENOMIC DNA]</scope>
</reference>
<accession>S8CMR7</accession>
<sequence length="156" mass="18376">DTDIVWLRNPFPHLDQDADFQLASNEYVGDPFSLNNAANTGVLYIKSTPLTIRFFRMWYAERELHPYNHDQDLFDKWLKYCPVMRESGLRFKFLSTEYFGGICEPSEDMNSVCSMHATCRIGLEYKRRCLISMLDDWKKYLSLPLGERESNPPSWT</sequence>
<dbReference type="PANTHER" id="PTHR46038">
    <property type="entry name" value="EXPRESSED PROTEIN-RELATED"/>
    <property type="match status" value="1"/>
</dbReference>
<evidence type="ECO:0000313" key="2">
    <source>
        <dbReference type="EMBL" id="EPS66091.1"/>
    </source>
</evidence>
<comment type="caution">
    <text evidence="2">The sequence shown here is derived from an EMBL/GenBank/DDBJ whole genome shotgun (WGS) entry which is preliminary data.</text>
</comment>
<dbReference type="PANTHER" id="PTHR46038:SF13">
    <property type="entry name" value="GLYCOSYLTRANSFERASE"/>
    <property type="match status" value="1"/>
</dbReference>
<dbReference type="InterPro" id="IPR005069">
    <property type="entry name" value="Nucl-diP-sugar_transferase"/>
</dbReference>
<organism evidence="2 3">
    <name type="scientific">Genlisea aurea</name>
    <dbReference type="NCBI Taxonomy" id="192259"/>
    <lineage>
        <taxon>Eukaryota</taxon>
        <taxon>Viridiplantae</taxon>
        <taxon>Streptophyta</taxon>
        <taxon>Embryophyta</taxon>
        <taxon>Tracheophyta</taxon>
        <taxon>Spermatophyta</taxon>
        <taxon>Magnoliopsida</taxon>
        <taxon>eudicotyledons</taxon>
        <taxon>Gunneridae</taxon>
        <taxon>Pentapetalae</taxon>
        <taxon>asterids</taxon>
        <taxon>lamiids</taxon>
        <taxon>Lamiales</taxon>
        <taxon>Lentibulariaceae</taxon>
        <taxon>Genlisea</taxon>
    </lineage>
</organism>
<dbReference type="AlphaFoldDB" id="S8CMR7"/>
<evidence type="ECO:0000313" key="3">
    <source>
        <dbReference type="Proteomes" id="UP000015453"/>
    </source>
</evidence>
<dbReference type="Proteomes" id="UP000015453">
    <property type="component" value="Unassembled WGS sequence"/>
</dbReference>
<dbReference type="EMBL" id="AUSU01003875">
    <property type="protein sequence ID" value="EPS66091.1"/>
    <property type="molecule type" value="Genomic_DNA"/>
</dbReference>
<proteinExistence type="predicted"/>
<feature type="non-terminal residue" evidence="2">
    <location>
        <position position="156"/>
    </location>
</feature>
<keyword evidence="3" id="KW-1185">Reference proteome</keyword>
<name>S8CMR7_9LAMI</name>
<dbReference type="Pfam" id="PF03407">
    <property type="entry name" value="Nucleotid_trans"/>
    <property type="match status" value="1"/>
</dbReference>
<feature type="domain" description="Nucleotide-diphospho-sugar transferase" evidence="1">
    <location>
        <begin position="1"/>
        <end position="129"/>
    </location>
</feature>
<dbReference type="OrthoDB" id="540503at2759"/>
<feature type="non-terminal residue" evidence="2">
    <location>
        <position position="1"/>
    </location>
</feature>
<gene>
    <name evidence="2" type="ORF">M569_08687</name>
</gene>
<dbReference type="InterPro" id="IPR044821">
    <property type="entry name" value="At1g28695/At4g15970-like"/>
</dbReference>